<reference evidence="2 3" key="1">
    <citation type="journal article" date="2016" name="Nat. Commun.">
        <title>Extremotolerant tardigrade genome and improved radiotolerance of human cultured cells by tardigrade-unique protein.</title>
        <authorList>
            <person name="Hashimoto T."/>
            <person name="Horikawa D.D."/>
            <person name="Saito Y."/>
            <person name="Kuwahara H."/>
            <person name="Kozuka-Hata H."/>
            <person name="Shin-I T."/>
            <person name="Minakuchi Y."/>
            <person name="Ohishi K."/>
            <person name="Motoyama A."/>
            <person name="Aizu T."/>
            <person name="Enomoto A."/>
            <person name="Kondo K."/>
            <person name="Tanaka S."/>
            <person name="Hara Y."/>
            <person name="Koshikawa S."/>
            <person name="Sagara H."/>
            <person name="Miura T."/>
            <person name="Yokobori S."/>
            <person name="Miyagawa K."/>
            <person name="Suzuki Y."/>
            <person name="Kubo T."/>
            <person name="Oyama M."/>
            <person name="Kohara Y."/>
            <person name="Fujiyama A."/>
            <person name="Arakawa K."/>
            <person name="Katayama T."/>
            <person name="Toyoda A."/>
            <person name="Kunieda T."/>
        </authorList>
    </citation>
    <scope>NUCLEOTIDE SEQUENCE [LARGE SCALE GENOMIC DNA]</scope>
    <source>
        <strain evidence="2 3">YOKOZUNA-1</strain>
    </source>
</reference>
<dbReference type="PANTHER" id="PTHR11567:SF202">
    <property type="entry name" value="LYSOPHOSPHATIDIC ACID PHOSPHATASE TYPE 6"/>
    <property type="match status" value="1"/>
</dbReference>
<comment type="caution">
    <text evidence="2">The sequence shown here is derived from an EMBL/GenBank/DDBJ whole genome shotgun (WGS) entry which is preliminary data.</text>
</comment>
<gene>
    <name evidence="2" type="primary">RvY_06265</name>
    <name evidence="2" type="synonym">RvY_06265.1</name>
    <name evidence="2" type="ORF">RvY_06265-1</name>
</gene>
<dbReference type="SUPFAM" id="SSF53254">
    <property type="entry name" value="Phosphoglycerate mutase-like"/>
    <property type="match status" value="1"/>
</dbReference>
<keyword evidence="3" id="KW-1185">Reference proteome</keyword>
<evidence type="ECO:0000256" key="1">
    <source>
        <dbReference type="ARBA" id="ARBA00005375"/>
    </source>
</evidence>
<dbReference type="AlphaFoldDB" id="A0A1D1V7M0"/>
<dbReference type="InterPro" id="IPR000560">
    <property type="entry name" value="His_Pase_clade-2"/>
</dbReference>
<dbReference type="EMBL" id="BDGG01000002">
    <property type="protein sequence ID" value="GAU94498.1"/>
    <property type="molecule type" value="Genomic_DNA"/>
</dbReference>
<organism evidence="2 3">
    <name type="scientific">Ramazzottius varieornatus</name>
    <name type="common">Water bear</name>
    <name type="synonym">Tardigrade</name>
    <dbReference type="NCBI Taxonomy" id="947166"/>
    <lineage>
        <taxon>Eukaryota</taxon>
        <taxon>Metazoa</taxon>
        <taxon>Ecdysozoa</taxon>
        <taxon>Tardigrada</taxon>
        <taxon>Eutardigrada</taxon>
        <taxon>Parachela</taxon>
        <taxon>Hypsibioidea</taxon>
        <taxon>Ramazzottiidae</taxon>
        <taxon>Ramazzottius</taxon>
    </lineage>
</organism>
<dbReference type="InterPro" id="IPR050645">
    <property type="entry name" value="Histidine_acid_phosphatase"/>
</dbReference>
<dbReference type="OrthoDB" id="10257284at2759"/>
<dbReference type="InterPro" id="IPR029033">
    <property type="entry name" value="His_PPase_superfam"/>
</dbReference>
<evidence type="ECO:0008006" key="4">
    <source>
        <dbReference type="Google" id="ProtNLM"/>
    </source>
</evidence>
<dbReference type="Proteomes" id="UP000186922">
    <property type="component" value="Unassembled WGS sequence"/>
</dbReference>
<protein>
    <recommendedName>
        <fullName evidence="4">Acid phosphatase</fullName>
    </recommendedName>
</protein>
<dbReference type="GO" id="GO:0016791">
    <property type="term" value="F:phosphatase activity"/>
    <property type="evidence" value="ECO:0007669"/>
    <property type="project" value="UniProtKB-ARBA"/>
</dbReference>
<dbReference type="Gene3D" id="3.40.50.1240">
    <property type="entry name" value="Phosphoglycerate mutase-like"/>
    <property type="match status" value="1"/>
</dbReference>
<comment type="similarity">
    <text evidence="1">Belongs to the histidine acid phosphatase family.</text>
</comment>
<proteinExistence type="inferred from homology"/>
<name>A0A1D1V7M0_RAMVA</name>
<dbReference type="Pfam" id="PF00328">
    <property type="entry name" value="His_Phos_2"/>
    <property type="match status" value="1"/>
</dbReference>
<dbReference type="STRING" id="947166.A0A1D1V7M0"/>
<evidence type="ECO:0000313" key="2">
    <source>
        <dbReference type="EMBL" id="GAU94498.1"/>
    </source>
</evidence>
<accession>A0A1D1V7M0</accession>
<evidence type="ECO:0000313" key="3">
    <source>
        <dbReference type="Proteomes" id="UP000186922"/>
    </source>
</evidence>
<sequence>MWKWKSIGALGTFAGSTYFVADSRLVHAKSSPEQADYISMPPGMTTRTHLQPAFDTHGAIRGEGMARPELAEMQLRHVQVFFRHGARTPLRILTWMDQPEWPKDKILGDPPLPAVTYTTTDVHGQLVPSGPYEAMYQKIIFKGGTPAGQLTKTGKEQVYELGRRIRGDYIEKRHLIAPTFNASEVYVRSTNMMRTIESARWLLSGIFGHNKRGDKIIIHTEPAEREILYPNHSFCRQLKLFNKKLFKELDASIPGLREDRAQLQRLLEYSEEANNKQKLNYVDLRDEIIARQAHGITVPEKALTMMNSIELYAVRMLTSMVSGSGRKIRKEILRLACGPVIHMIRDNMDMSLRNDGFYKLNLYACHDSTLMALLVTFGIFDGKWPPFAADLVFETYEDKYGDAWVRVMYLGDVQKLSNAETDEVISMDSFKALIGTYAVSPDKYKEECEVEADDGEVEGRSPGL</sequence>
<dbReference type="PANTHER" id="PTHR11567">
    <property type="entry name" value="ACID PHOSPHATASE-RELATED"/>
    <property type="match status" value="1"/>
</dbReference>
<dbReference type="CDD" id="cd07061">
    <property type="entry name" value="HP_HAP_like"/>
    <property type="match status" value="1"/>
</dbReference>